<comment type="similarity">
    <text evidence="1">Belongs to the bacterial ribosomal protein bS21 family.</text>
</comment>
<keyword evidence="6" id="KW-1185">Reference proteome</keyword>
<dbReference type="Gene3D" id="1.20.5.1150">
    <property type="entry name" value="Ribosomal protein S8"/>
    <property type="match status" value="1"/>
</dbReference>
<evidence type="ECO:0000256" key="1">
    <source>
        <dbReference type="ARBA" id="ARBA00006640"/>
    </source>
</evidence>
<dbReference type="InterPro" id="IPR001911">
    <property type="entry name" value="Ribosomal_bS21"/>
</dbReference>
<evidence type="ECO:0000313" key="6">
    <source>
        <dbReference type="Proteomes" id="UP001605036"/>
    </source>
</evidence>
<feature type="compositionally biased region" description="Basic and acidic residues" evidence="4">
    <location>
        <begin position="247"/>
        <end position="259"/>
    </location>
</feature>
<dbReference type="GO" id="GO:1990904">
    <property type="term" value="C:ribonucleoprotein complex"/>
    <property type="evidence" value="ECO:0007669"/>
    <property type="project" value="UniProtKB-KW"/>
</dbReference>
<dbReference type="PANTHER" id="PTHR21109">
    <property type="entry name" value="MITOCHONDRIAL 28S RIBOSOMAL PROTEIN S21"/>
    <property type="match status" value="1"/>
</dbReference>
<dbReference type="Pfam" id="PF01165">
    <property type="entry name" value="Ribosomal_S21"/>
    <property type="match status" value="1"/>
</dbReference>
<dbReference type="InterPro" id="IPR038380">
    <property type="entry name" value="Ribosomal_bS21_sf"/>
</dbReference>
<evidence type="ECO:0000256" key="3">
    <source>
        <dbReference type="ARBA" id="ARBA00023274"/>
    </source>
</evidence>
<evidence type="ECO:0000313" key="5">
    <source>
        <dbReference type="EMBL" id="KAL2629905.1"/>
    </source>
</evidence>
<dbReference type="EMBL" id="JBHFFA010000004">
    <property type="protein sequence ID" value="KAL2629905.1"/>
    <property type="molecule type" value="Genomic_DNA"/>
</dbReference>
<gene>
    <name evidence="5" type="ORF">R1flu_014591</name>
</gene>
<dbReference type="GO" id="GO:0005840">
    <property type="term" value="C:ribosome"/>
    <property type="evidence" value="ECO:0007669"/>
    <property type="project" value="UniProtKB-KW"/>
</dbReference>
<feature type="compositionally biased region" description="Basic residues" evidence="4">
    <location>
        <begin position="227"/>
        <end position="238"/>
    </location>
</feature>
<organism evidence="5 6">
    <name type="scientific">Riccia fluitans</name>
    <dbReference type="NCBI Taxonomy" id="41844"/>
    <lineage>
        <taxon>Eukaryota</taxon>
        <taxon>Viridiplantae</taxon>
        <taxon>Streptophyta</taxon>
        <taxon>Embryophyta</taxon>
        <taxon>Marchantiophyta</taxon>
        <taxon>Marchantiopsida</taxon>
        <taxon>Marchantiidae</taxon>
        <taxon>Marchantiales</taxon>
        <taxon>Ricciaceae</taxon>
        <taxon>Riccia</taxon>
    </lineage>
</organism>
<dbReference type="AlphaFoldDB" id="A0ABD1YH90"/>
<evidence type="ECO:0000256" key="2">
    <source>
        <dbReference type="ARBA" id="ARBA00022980"/>
    </source>
</evidence>
<reference evidence="5 6" key="1">
    <citation type="submission" date="2024-09" db="EMBL/GenBank/DDBJ databases">
        <title>Chromosome-scale assembly of Riccia fluitans.</title>
        <authorList>
            <person name="Paukszto L."/>
            <person name="Sawicki J."/>
            <person name="Karawczyk K."/>
            <person name="Piernik-Szablinska J."/>
            <person name="Szczecinska M."/>
            <person name="Mazdziarz M."/>
        </authorList>
    </citation>
    <scope>NUCLEOTIDE SEQUENCE [LARGE SCALE GENOMIC DNA]</scope>
    <source>
        <strain evidence="5">Rf_01</strain>
        <tissue evidence="5">Aerial parts of the thallus</tissue>
    </source>
</reference>
<name>A0ABD1YH90_9MARC</name>
<accession>A0ABD1YH90</accession>
<evidence type="ECO:0008006" key="7">
    <source>
        <dbReference type="Google" id="ProtNLM"/>
    </source>
</evidence>
<dbReference type="NCBIfam" id="TIGR00030">
    <property type="entry name" value="S21p"/>
    <property type="match status" value="1"/>
</dbReference>
<keyword evidence="2" id="KW-0689">Ribosomal protein</keyword>
<dbReference type="Proteomes" id="UP001605036">
    <property type="component" value="Unassembled WGS sequence"/>
</dbReference>
<feature type="region of interest" description="Disordered" evidence="4">
    <location>
        <begin position="220"/>
        <end position="274"/>
    </location>
</feature>
<keyword evidence="3" id="KW-0687">Ribonucleoprotein</keyword>
<sequence length="274" mass="31123">MAAGHTSLLSRPTKSSSDLTSFCGSLCPSFKTKCKVLSKVRLPSTRTSCRALIASPKIEKELSLIRAPHIEAPSAWNFQDFSFHERKEKDAEESVVDAARSKAKEKPKKNFSEILNGDTDDSRTDISSKLPWMDPSLRYANVMWFKGAYNAQIFVSPDDSEDSVVRRFRQAVAGAGVLKECYRRRFRETPQDVVKRKQRQAALYRKRSRQYDSNFAYAYKIPSGHSGHSKKTKNKKKESRSQPGLDAGKKGTTDKKAYDSDDDFWGYTEEPDQR</sequence>
<evidence type="ECO:0000256" key="4">
    <source>
        <dbReference type="SAM" id="MobiDB-lite"/>
    </source>
</evidence>
<protein>
    <recommendedName>
        <fullName evidence="7">Ribosomal protein S21</fullName>
    </recommendedName>
</protein>
<dbReference type="PANTHER" id="PTHR21109:SF0">
    <property type="entry name" value="SMALL RIBOSOMAL SUBUNIT PROTEIN BS21M"/>
    <property type="match status" value="1"/>
</dbReference>
<comment type="caution">
    <text evidence="5">The sequence shown here is derived from an EMBL/GenBank/DDBJ whole genome shotgun (WGS) entry which is preliminary data.</text>
</comment>
<proteinExistence type="inferred from homology"/>